<evidence type="ECO:0000256" key="7">
    <source>
        <dbReference type="ARBA" id="ARBA00023316"/>
    </source>
</evidence>
<dbReference type="OrthoDB" id="1927516at2759"/>
<evidence type="ECO:0000256" key="5">
    <source>
        <dbReference type="ARBA" id="ARBA00022989"/>
    </source>
</evidence>
<evidence type="ECO:0000313" key="10">
    <source>
        <dbReference type="Proteomes" id="UP000327157"/>
    </source>
</evidence>
<evidence type="ECO:0000256" key="6">
    <source>
        <dbReference type="ARBA" id="ARBA00023136"/>
    </source>
</evidence>
<dbReference type="EMBL" id="SMOL01000559">
    <property type="protein sequence ID" value="KAB2607541.1"/>
    <property type="molecule type" value="Genomic_DNA"/>
</dbReference>
<evidence type="ECO:0000256" key="3">
    <source>
        <dbReference type="ARBA" id="ARBA00022679"/>
    </source>
</evidence>
<feature type="transmembrane region" description="Helical" evidence="8">
    <location>
        <begin position="201"/>
        <end position="226"/>
    </location>
</feature>
<evidence type="ECO:0000256" key="8">
    <source>
        <dbReference type="SAM" id="Phobius"/>
    </source>
</evidence>
<dbReference type="Proteomes" id="UP000327157">
    <property type="component" value="Chromosome 11"/>
</dbReference>
<accession>A0A5N5G192</accession>
<comment type="subcellular location">
    <subcellularLocation>
        <location evidence="1">Endomembrane system</location>
    </subcellularLocation>
</comment>
<evidence type="ECO:0000256" key="4">
    <source>
        <dbReference type="ARBA" id="ARBA00022692"/>
    </source>
</evidence>
<dbReference type="GO" id="GO:0012505">
    <property type="term" value="C:endomembrane system"/>
    <property type="evidence" value="ECO:0007669"/>
    <property type="project" value="UniProtKB-SubCell"/>
</dbReference>
<dbReference type="GO" id="GO:0016760">
    <property type="term" value="F:cellulose synthase (UDP-forming) activity"/>
    <property type="evidence" value="ECO:0007669"/>
    <property type="project" value="InterPro"/>
</dbReference>
<reference evidence="9 10" key="1">
    <citation type="submission" date="2019-09" db="EMBL/GenBank/DDBJ databases">
        <authorList>
            <person name="Ou C."/>
        </authorList>
    </citation>
    <scope>NUCLEOTIDE SEQUENCE [LARGE SCALE GENOMIC DNA]</scope>
    <source>
        <strain evidence="9">S2</strain>
        <tissue evidence="9">Leaf</tissue>
    </source>
</reference>
<sequence length="235" mass="27513">MIYNLFEKHIVEEISFVDWNLPSIYDEHIDEDEVNNHFVNVVDEDGSEPSMRQMVSCDCYLCSRCYKKLSKYSKHDANGDASNLQGMDDGKWLMMSQMNFEKNFRQSTIFMTSTWMEQGGVHPSSSLAVMLKEATHVISCGYEDKIEWGLKLGWIYGFIIYNILTGLKMHFRGWRSFSIKKKELRPTTFGRLGKWCFREYFVAWNTMTASKNLISLALLLLLWLLWKNLQGHPID</sequence>
<organism evidence="9 10">
    <name type="scientific">Pyrus ussuriensis x Pyrus communis</name>
    <dbReference type="NCBI Taxonomy" id="2448454"/>
    <lineage>
        <taxon>Eukaryota</taxon>
        <taxon>Viridiplantae</taxon>
        <taxon>Streptophyta</taxon>
        <taxon>Embryophyta</taxon>
        <taxon>Tracheophyta</taxon>
        <taxon>Spermatophyta</taxon>
        <taxon>Magnoliopsida</taxon>
        <taxon>eudicotyledons</taxon>
        <taxon>Gunneridae</taxon>
        <taxon>Pentapetalae</taxon>
        <taxon>rosids</taxon>
        <taxon>fabids</taxon>
        <taxon>Rosales</taxon>
        <taxon>Rosaceae</taxon>
        <taxon>Amygdaloideae</taxon>
        <taxon>Maleae</taxon>
        <taxon>Pyrus</taxon>
    </lineage>
</organism>
<dbReference type="Pfam" id="PF03552">
    <property type="entry name" value="Cellulose_synt"/>
    <property type="match status" value="1"/>
</dbReference>
<keyword evidence="2" id="KW-0328">Glycosyltransferase</keyword>
<reference evidence="10" key="2">
    <citation type="submission" date="2019-10" db="EMBL/GenBank/DDBJ databases">
        <title>A de novo genome assembly of a pear dwarfing rootstock.</title>
        <authorList>
            <person name="Wang F."/>
            <person name="Wang J."/>
            <person name="Li S."/>
            <person name="Zhang Y."/>
            <person name="Fang M."/>
            <person name="Ma L."/>
            <person name="Zhao Y."/>
            <person name="Jiang S."/>
        </authorList>
    </citation>
    <scope>NUCLEOTIDE SEQUENCE [LARGE SCALE GENOMIC DNA]</scope>
</reference>
<reference evidence="9 10" key="3">
    <citation type="submission" date="2019-11" db="EMBL/GenBank/DDBJ databases">
        <title>A de novo genome assembly of a pear dwarfing rootstock.</title>
        <authorList>
            <person name="Wang F."/>
            <person name="Wang J."/>
            <person name="Li S."/>
            <person name="Zhang Y."/>
            <person name="Fang M."/>
            <person name="Ma L."/>
            <person name="Zhao Y."/>
            <person name="Jiang S."/>
        </authorList>
    </citation>
    <scope>NUCLEOTIDE SEQUENCE [LARGE SCALE GENOMIC DNA]</scope>
    <source>
        <strain evidence="9">S2</strain>
        <tissue evidence="9">Leaf</tissue>
    </source>
</reference>
<evidence type="ECO:0000313" key="9">
    <source>
        <dbReference type="EMBL" id="KAB2607541.1"/>
    </source>
</evidence>
<dbReference type="GO" id="GO:0071555">
    <property type="term" value="P:cell wall organization"/>
    <property type="evidence" value="ECO:0007669"/>
    <property type="project" value="UniProtKB-KW"/>
</dbReference>
<name>A0A5N5G192_9ROSA</name>
<feature type="transmembrane region" description="Helical" evidence="8">
    <location>
        <begin position="153"/>
        <end position="171"/>
    </location>
</feature>
<dbReference type="GO" id="GO:0030244">
    <property type="term" value="P:cellulose biosynthetic process"/>
    <property type="evidence" value="ECO:0007669"/>
    <property type="project" value="InterPro"/>
</dbReference>
<keyword evidence="7" id="KW-0961">Cell wall biogenesis/degradation</keyword>
<comment type="caution">
    <text evidence="9">The sequence shown here is derived from an EMBL/GenBank/DDBJ whole genome shotgun (WGS) entry which is preliminary data.</text>
</comment>
<keyword evidence="10" id="KW-1185">Reference proteome</keyword>
<keyword evidence="5 8" id="KW-1133">Transmembrane helix</keyword>
<dbReference type="InterPro" id="IPR005150">
    <property type="entry name" value="Cellulose_synth"/>
</dbReference>
<keyword evidence="6 8" id="KW-0472">Membrane</keyword>
<evidence type="ECO:0000256" key="1">
    <source>
        <dbReference type="ARBA" id="ARBA00004308"/>
    </source>
</evidence>
<gene>
    <name evidence="9" type="ORF">D8674_007258</name>
</gene>
<proteinExistence type="predicted"/>
<keyword evidence="3" id="KW-0808">Transferase</keyword>
<evidence type="ECO:0000256" key="2">
    <source>
        <dbReference type="ARBA" id="ARBA00022676"/>
    </source>
</evidence>
<dbReference type="PANTHER" id="PTHR13301">
    <property type="entry name" value="X-BOX TRANSCRIPTION FACTOR-RELATED"/>
    <property type="match status" value="1"/>
</dbReference>
<keyword evidence="4 8" id="KW-0812">Transmembrane</keyword>
<dbReference type="AlphaFoldDB" id="A0A5N5G192"/>
<dbReference type="GO" id="GO:0016020">
    <property type="term" value="C:membrane"/>
    <property type="evidence" value="ECO:0007669"/>
    <property type="project" value="InterPro"/>
</dbReference>
<protein>
    <submittedName>
        <fullName evidence="9">Cellulose synthase A catalytic subunit 7</fullName>
    </submittedName>
</protein>